<evidence type="ECO:0000256" key="4">
    <source>
        <dbReference type="ARBA" id="ARBA00023242"/>
    </source>
</evidence>
<dbReference type="Proteomes" id="UP000449547">
    <property type="component" value="Unassembled WGS sequence"/>
</dbReference>
<comment type="caution">
    <text evidence="8">The sequence shown here is derived from an EMBL/GenBank/DDBJ whole genome shotgun (WGS) entry which is preliminary data.</text>
</comment>
<dbReference type="CDD" id="cd24162">
    <property type="entry name" value="Prp3_C"/>
    <property type="match status" value="1"/>
</dbReference>
<dbReference type="PANTHER" id="PTHR14212:SF0">
    <property type="entry name" value="U4_U6 SMALL NUCLEAR RIBONUCLEOPROTEIN PRP3"/>
    <property type="match status" value="1"/>
</dbReference>
<gene>
    <name evidence="8" type="ORF">DIURU_005465</name>
</gene>
<sequence length="399" mass="46880">MPLPKWDLDPKKEKKPQKRGLNQELHPLLGNLGDKILDKKPVNGTRFSAESLNPYLDQSTISASRKRRRFELNEPGKWVEKADVIRDKRQRDEETRQQEAKRREEGLVPDILAGETRYKPSTPPPWVEWWDRPYLTQPNYLKLDELITDSDDAPITKYIHHPVILQPQWDNPVAAKMYLTKQERKRQRRLVREARNKLQQDRIRLGLDPAPPPKVKLSNFMNILTNESLNNPTAVEARVRAEVKARQEKHEADNMARKLTSEQRAEKIHNQHQRDIEKAKRCAVYRIDNFTDPRHIFKVDANAKQQELVGFAIRADQFGLVIVEGGSKMVRYYDNLMSNRIKWSEGEARCRLVWEGAIPELHFKKWSTVQPQSDEETLELLTRFKLEHFWQQALAMPDD</sequence>
<dbReference type="Pfam" id="PF06544">
    <property type="entry name" value="Prp3_C"/>
    <property type="match status" value="1"/>
</dbReference>
<feature type="domain" description="Pre-mRNA-splicing factor 3" evidence="7">
    <location>
        <begin position="53"/>
        <end position="260"/>
    </location>
</feature>
<dbReference type="OrthoDB" id="10264544at2759"/>
<dbReference type="AlphaFoldDB" id="A0A642UD08"/>
<feature type="domain" description="Small nuclear ribonucleoprotein Prp3 C-terminal" evidence="6">
    <location>
        <begin position="283"/>
        <end position="393"/>
    </location>
</feature>
<evidence type="ECO:0000256" key="1">
    <source>
        <dbReference type="ARBA" id="ARBA00004123"/>
    </source>
</evidence>
<dbReference type="PANTHER" id="PTHR14212">
    <property type="entry name" value="U4/U6-ASSOCIATED RNA SPLICING FACTOR-RELATED"/>
    <property type="match status" value="1"/>
</dbReference>
<name>A0A642UD08_DIURU</name>
<dbReference type="OMA" id="CVMHPRF"/>
<dbReference type="GeneID" id="54784116"/>
<reference evidence="8 9" key="1">
    <citation type="submission" date="2019-07" db="EMBL/GenBank/DDBJ databases">
        <title>Genome assembly of two rare yeast pathogens: Diutina rugosa and Trichomonascus ciferrii.</title>
        <authorList>
            <person name="Mixao V."/>
            <person name="Saus E."/>
            <person name="Hansen A."/>
            <person name="Lass-Flor C."/>
            <person name="Gabaldon T."/>
        </authorList>
    </citation>
    <scope>NUCLEOTIDE SEQUENCE [LARGE SCALE GENOMIC DNA]</scope>
    <source>
        <strain evidence="8 9">CBS 613</strain>
    </source>
</reference>
<evidence type="ECO:0000259" key="7">
    <source>
        <dbReference type="Pfam" id="PF08572"/>
    </source>
</evidence>
<organism evidence="8 9">
    <name type="scientific">Diutina rugosa</name>
    <name type="common">Yeast</name>
    <name type="synonym">Candida rugosa</name>
    <dbReference type="NCBI Taxonomy" id="5481"/>
    <lineage>
        <taxon>Eukaryota</taxon>
        <taxon>Fungi</taxon>
        <taxon>Dikarya</taxon>
        <taxon>Ascomycota</taxon>
        <taxon>Saccharomycotina</taxon>
        <taxon>Pichiomycetes</taxon>
        <taxon>Debaryomycetaceae</taxon>
        <taxon>Diutina</taxon>
    </lineage>
</organism>
<dbReference type="InterPro" id="IPR010541">
    <property type="entry name" value="Prp3_C"/>
</dbReference>
<evidence type="ECO:0000256" key="3">
    <source>
        <dbReference type="ARBA" id="ARBA00023187"/>
    </source>
</evidence>
<dbReference type="InterPro" id="IPR027104">
    <property type="entry name" value="Prp3"/>
</dbReference>
<feature type="compositionally biased region" description="Basic and acidic residues" evidence="5">
    <location>
        <begin position="1"/>
        <end position="12"/>
    </location>
</feature>
<dbReference type="Pfam" id="PF08572">
    <property type="entry name" value="PRP3"/>
    <property type="match status" value="1"/>
</dbReference>
<dbReference type="EMBL" id="SWFT01000161">
    <property type="protein sequence ID" value="KAA8896952.1"/>
    <property type="molecule type" value="Genomic_DNA"/>
</dbReference>
<proteinExistence type="predicted"/>
<feature type="region of interest" description="Disordered" evidence="5">
    <location>
        <begin position="1"/>
        <end position="23"/>
    </location>
</feature>
<keyword evidence="9" id="KW-1185">Reference proteome</keyword>
<protein>
    <recommendedName>
        <fullName evidence="10">Pre-mRNA-splicing factor 3 domain-containing protein</fullName>
    </recommendedName>
</protein>
<keyword evidence="2" id="KW-0507">mRNA processing</keyword>
<evidence type="ECO:0000259" key="6">
    <source>
        <dbReference type="Pfam" id="PF06544"/>
    </source>
</evidence>
<dbReference type="InterPro" id="IPR013881">
    <property type="entry name" value="Pre-mRNA_splic_Prp3_dom"/>
</dbReference>
<dbReference type="GO" id="GO:0000398">
    <property type="term" value="P:mRNA splicing, via spliceosome"/>
    <property type="evidence" value="ECO:0007669"/>
    <property type="project" value="InterPro"/>
</dbReference>
<dbReference type="VEuPathDB" id="FungiDB:DIURU_005465"/>
<evidence type="ECO:0000256" key="5">
    <source>
        <dbReference type="SAM" id="MobiDB-lite"/>
    </source>
</evidence>
<evidence type="ECO:0000313" key="8">
    <source>
        <dbReference type="EMBL" id="KAA8896952.1"/>
    </source>
</evidence>
<dbReference type="GO" id="GO:0046540">
    <property type="term" value="C:U4/U6 x U5 tri-snRNP complex"/>
    <property type="evidence" value="ECO:0007669"/>
    <property type="project" value="InterPro"/>
</dbReference>
<keyword evidence="4" id="KW-0539">Nucleus</keyword>
<accession>A0A642UD08</accession>
<evidence type="ECO:0000313" key="9">
    <source>
        <dbReference type="Proteomes" id="UP000449547"/>
    </source>
</evidence>
<dbReference type="RefSeq" id="XP_034009694.1">
    <property type="nucleotide sequence ID" value="XM_034158450.1"/>
</dbReference>
<evidence type="ECO:0000256" key="2">
    <source>
        <dbReference type="ARBA" id="ARBA00022664"/>
    </source>
</evidence>
<evidence type="ECO:0008006" key="10">
    <source>
        <dbReference type="Google" id="ProtNLM"/>
    </source>
</evidence>
<comment type="subcellular location">
    <subcellularLocation>
        <location evidence="1">Nucleus</location>
    </subcellularLocation>
</comment>
<keyword evidence="3" id="KW-0508">mRNA splicing</keyword>